<dbReference type="CDD" id="cd16669">
    <property type="entry name" value="RING-H2_RNF181"/>
    <property type="match status" value="1"/>
</dbReference>
<evidence type="ECO:0000256" key="5">
    <source>
        <dbReference type="ARBA" id="ARBA00022833"/>
    </source>
</evidence>
<feature type="compositionally biased region" description="Polar residues" evidence="7">
    <location>
        <begin position="14"/>
        <end position="24"/>
    </location>
</feature>
<dbReference type="InterPro" id="IPR001841">
    <property type="entry name" value="Znf_RING"/>
</dbReference>
<feature type="compositionally biased region" description="Pro residues" evidence="7">
    <location>
        <begin position="1"/>
        <end position="13"/>
    </location>
</feature>
<evidence type="ECO:0000259" key="8">
    <source>
        <dbReference type="PROSITE" id="PS50089"/>
    </source>
</evidence>
<keyword evidence="5" id="KW-0862">Zinc</keyword>
<dbReference type="GO" id="GO:0008270">
    <property type="term" value="F:zinc ion binding"/>
    <property type="evidence" value="ECO:0007669"/>
    <property type="project" value="UniProtKB-KW"/>
</dbReference>
<feature type="domain" description="RING-type" evidence="8">
    <location>
        <begin position="119"/>
        <end position="160"/>
    </location>
</feature>
<evidence type="ECO:0000256" key="4">
    <source>
        <dbReference type="ARBA" id="ARBA00022771"/>
    </source>
</evidence>
<evidence type="ECO:0000256" key="1">
    <source>
        <dbReference type="ARBA" id="ARBA00000900"/>
    </source>
</evidence>
<keyword evidence="4 6" id="KW-0863">Zinc-finger</keyword>
<keyword evidence="3" id="KW-0479">Metal-binding</keyword>
<dbReference type="EC" id="2.3.2.27" evidence="2"/>
<dbReference type="Proteomes" id="UP000593564">
    <property type="component" value="Unassembled WGS sequence"/>
</dbReference>
<reference evidence="9 10" key="2">
    <citation type="submission" date="2020-07" db="EMBL/GenBank/DDBJ databases">
        <title>Genome assembly of wild tea tree DASZ reveals pedigree and selection history of tea varieties.</title>
        <authorList>
            <person name="Zhang W."/>
        </authorList>
    </citation>
    <scope>NUCLEOTIDE SEQUENCE [LARGE SCALE GENOMIC DNA]</scope>
    <source>
        <strain evidence="10">cv. G240</strain>
        <tissue evidence="9">Leaf</tissue>
    </source>
</reference>
<evidence type="ECO:0000256" key="2">
    <source>
        <dbReference type="ARBA" id="ARBA00012483"/>
    </source>
</evidence>
<keyword evidence="10" id="KW-1185">Reference proteome</keyword>
<evidence type="ECO:0000313" key="10">
    <source>
        <dbReference type="Proteomes" id="UP000593564"/>
    </source>
</evidence>
<name>A0A7J7G8T4_CAMSI</name>
<feature type="region of interest" description="Disordered" evidence="7">
    <location>
        <begin position="1"/>
        <end position="29"/>
    </location>
</feature>
<dbReference type="SUPFAM" id="SSF57850">
    <property type="entry name" value="RING/U-box"/>
    <property type="match status" value="1"/>
</dbReference>
<gene>
    <name evidence="9" type="ORF">HYC85_024678</name>
</gene>
<dbReference type="AlphaFoldDB" id="A0A7J7G8T4"/>
<accession>A0A7J7G8T4</accession>
<evidence type="ECO:0000313" key="9">
    <source>
        <dbReference type="EMBL" id="KAF5937172.1"/>
    </source>
</evidence>
<dbReference type="Pfam" id="PF13639">
    <property type="entry name" value="zf-RING_2"/>
    <property type="match status" value="1"/>
</dbReference>
<evidence type="ECO:0000256" key="3">
    <source>
        <dbReference type="ARBA" id="ARBA00022723"/>
    </source>
</evidence>
<dbReference type="InterPro" id="IPR013083">
    <property type="entry name" value="Znf_RING/FYVE/PHD"/>
</dbReference>
<dbReference type="PROSITE" id="PS50089">
    <property type="entry name" value="ZF_RING_2"/>
    <property type="match status" value="1"/>
</dbReference>
<dbReference type="GO" id="GO:0005737">
    <property type="term" value="C:cytoplasm"/>
    <property type="evidence" value="ECO:0007669"/>
    <property type="project" value="TreeGrafter"/>
</dbReference>
<dbReference type="GO" id="GO:0061630">
    <property type="term" value="F:ubiquitin protein ligase activity"/>
    <property type="evidence" value="ECO:0007669"/>
    <property type="project" value="UniProtKB-EC"/>
</dbReference>
<organism evidence="9 10">
    <name type="scientific">Camellia sinensis</name>
    <name type="common">Tea plant</name>
    <name type="synonym">Thea sinensis</name>
    <dbReference type="NCBI Taxonomy" id="4442"/>
    <lineage>
        <taxon>Eukaryota</taxon>
        <taxon>Viridiplantae</taxon>
        <taxon>Streptophyta</taxon>
        <taxon>Embryophyta</taxon>
        <taxon>Tracheophyta</taxon>
        <taxon>Spermatophyta</taxon>
        <taxon>Magnoliopsida</taxon>
        <taxon>eudicotyledons</taxon>
        <taxon>Gunneridae</taxon>
        <taxon>Pentapetalae</taxon>
        <taxon>asterids</taxon>
        <taxon>Ericales</taxon>
        <taxon>Theaceae</taxon>
        <taxon>Camellia</taxon>
    </lineage>
</organism>
<sequence length="303" mass="32658">MPPSPPSATPTPPQTNRFGATTAVSPPPLPPAVQAATAFALTLITLPSPSTALLLLPRPKPHFTPPTTSIPTTKTSSIPSSIASLPKLDSPSICPIPSKSFINSLPILKITGSLLSKSCSICKDEFEKNDQVNPLPCDHVFHHNCILPWLNRSNSCPLCRYKLPMERRPKPLMLYVVRLGNLYVEGWGEDHESGFRDAVLRNGLFAVLTQQQSSSSSTATRMGRAERGSAVGTASSNVDCVVASGLATAGDVNVMLDEDGDTVMLDAWWLDIERQGLVVENMGEEGIVIRQIQGVGVRKENRQ</sequence>
<reference evidence="10" key="1">
    <citation type="journal article" date="2020" name="Nat. Commun.">
        <title>Genome assembly of wild tea tree DASZ reveals pedigree and selection history of tea varieties.</title>
        <authorList>
            <person name="Zhang W."/>
            <person name="Zhang Y."/>
            <person name="Qiu H."/>
            <person name="Guo Y."/>
            <person name="Wan H."/>
            <person name="Zhang X."/>
            <person name="Scossa F."/>
            <person name="Alseekh S."/>
            <person name="Zhang Q."/>
            <person name="Wang P."/>
            <person name="Xu L."/>
            <person name="Schmidt M.H."/>
            <person name="Jia X."/>
            <person name="Li D."/>
            <person name="Zhu A."/>
            <person name="Guo F."/>
            <person name="Chen W."/>
            <person name="Ni D."/>
            <person name="Usadel B."/>
            <person name="Fernie A.R."/>
            <person name="Wen W."/>
        </authorList>
    </citation>
    <scope>NUCLEOTIDE SEQUENCE [LARGE SCALE GENOMIC DNA]</scope>
    <source>
        <strain evidence="10">cv. G240</strain>
    </source>
</reference>
<dbReference type="GO" id="GO:0016567">
    <property type="term" value="P:protein ubiquitination"/>
    <property type="evidence" value="ECO:0007669"/>
    <property type="project" value="TreeGrafter"/>
</dbReference>
<dbReference type="PANTHER" id="PTHR15710">
    <property type="entry name" value="E3 UBIQUITIN-PROTEIN LIGASE PRAJA"/>
    <property type="match status" value="1"/>
</dbReference>
<dbReference type="Gene3D" id="3.30.40.10">
    <property type="entry name" value="Zinc/RING finger domain, C3HC4 (zinc finger)"/>
    <property type="match status" value="1"/>
</dbReference>
<comment type="caution">
    <text evidence="9">The sequence shown here is derived from an EMBL/GenBank/DDBJ whole genome shotgun (WGS) entry which is preliminary data.</text>
</comment>
<proteinExistence type="predicted"/>
<protein>
    <recommendedName>
        <fullName evidence="2">RING-type E3 ubiquitin transferase</fullName>
        <ecNumber evidence="2">2.3.2.27</ecNumber>
    </recommendedName>
</protein>
<dbReference type="EMBL" id="JACBKZ010000012">
    <property type="protein sequence ID" value="KAF5937172.1"/>
    <property type="molecule type" value="Genomic_DNA"/>
</dbReference>
<dbReference type="PANTHER" id="PTHR15710:SF217">
    <property type="entry name" value="E3 UBIQUITIN-PROTEIN LIGASE RDUF2"/>
    <property type="match status" value="1"/>
</dbReference>
<evidence type="ECO:0000256" key="6">
    <source>
        <dbReference type="PROSITE-ProRule" id="PRU00175"/>
    </source>
</evidence>
<dbReference type="SMART" id="SM00184">
    <property type="entry name" value="RING"/>
    <property type="match status" value="1"/>
</dbReference>
<comment type="catalytic activity">
    <reaction evidence="1">
        <text>S-ubiquitinyl-[E2 ubiquitin-conjugating enzyme]-L-cysteine + [acceptor protein]-L-lysine = [E2 ubiquitin-conjugating enzyme]-L-cysteine + N(6)-ubiquitinyl-[acceptor protein]-L-lysine.</text>
        <dbReference type="EC" id="2.3.2.27"/>
    </reaction>
</comment>
<evidence type="ECO:0000256" key="7">
    <source>
        <dbReference type="SAM" id="MobiDB-lite"/>
    </source>
</evidence>